<dbReference type="Pfam" id="PF13306">
    <property type="entry name" value="LRR_5"/>
    <property type="match status" value="1"/>
</dbReference>
<comment type="caution">
    <text evidence="3">The sequence shown here is derived from an EMBL/GenBank/DDBJ whole genome shotgun (WGS) entry which is preliminary data.</text>
</comment>
<accession>A0A9D2DX59</accession>
<dbReference type="InterPro" id="IPR026906">
    <property type="entry name" value="LRR_5"/>
</dbReference>
<dbReference type="PANTHER" id="PTHR45661:SF3">
    <property type="entry name" value="IG-LIKE DOMAIN-CONTAINING PROTEIN"/>
    <property type="match status" value="1"/>
</dbReference>
<feature type="chain" id="PRO_5038854626" evidence="2">
    <location>
        <begin position="24"/>
        <end position="450"/>
    </location>
</feature>
<dbReference type="PROSITE" id="PS51257">
    <property type="entry name" value="PROKAR_LIPOPROTEIN"/>
    <property type="match status" value="1"/>
</dbReference>
<keyword evidence="2" id="KW-0732">Signal</keyword>
<proteinExistence type="predicted"/>
<dbReference type="AlphaFoldDB" id="A0A9D2DX59"/>
<dbReference type="InterPro" id="IPR053139">
    <property type="entry name" value="Surface_bspA-like"/>
</dbReference>
<evidence type="ECO:0000313" key="3">
    <source>
        <dbReference type="EMBL" id="HIZ24912.1"/>
    </source>
</evidence>
<dbReference type="InterPro" id="IPR032675">
    <property type="entry name" value="LRR_dom_sf"/>
</dbReference>
<evidence type="ECO:0000256" key="1">
    <source>
        <dbReference type="SAM" id="MobiDB-lite"/>
    </source>
</evidence>
<reference evidence="3" key="2">
    <citation type="submission" date="2021-04" db="EMBL/GenBank/DDBJ databases">
        <authorList>
            <person name="Gilroy R."/>
        </authorList>
    </citation>
    <scope>NUCLEOTIDE SEQUENCE</scope>
    <source>
        <strain evidence="3">CHK33-5263</strain>
    </source>
</reference>
<dbReference type="Gene3D" id="3.80.10.10">
    <property type="entry name" value="Ribonuclease Inhibitor"/>
    <property type="match status" value="1"/>
</dbReference>
<name>A0A9D2DX59_9FIRM</name>
<protein>
    <submittedName>
        <fullName evidence="3">Leucine-rich repeat domain-containing protein</fullName>
    </submittedName>
</protein>
<dbReference type="Proteomes" id="UP000824044">
    <property type="component" value="Unassembled WGS sequence"/>
</dbReference>
<reference evidence="3" key="1">
    <citation type="journal article" date="2021" name="PeerJ">
        <title>Extensive microbial diversity within the chicken gut microbiome revealed by metagenomics and culture.</title>
        <authorList>
            <person name="Gilroy R."/>
            <person name="Ravi A."/>
            <person name="Getino M."/>
            <person name="Pursley I."/>
            <person name="Horton D.L."/>
            <person name="Alikhan N.F."/>
            <person name="Baker D."/>
            <person name="Gharbi K."/>
            <person name="Hall N."/>
            <person name="Watson M."/>
            <person name="Adriaenssens E.M."/>
            <person name="Foster-Nyarko E."/>
            <person name="Jarju S."/>
            <person name="Secka A."/>
            <person name="Antonio M."/>
            <person name="Oren A."/>
            <person name="Chaudhuri R.R."/>
            <person name="La Ragione R."/>
            <person name="Hildebrand F."/>
            <person name="Pallen M.J."/>
        </authorList>
    </citation>
    <scope>NUCLEOTIDE SEQUENCE</scope>
    <source>
        <strain evidence="3">CHK33-5263</strain>
    </source>
</reference>
<sequence>MKKRKFFVLALSALMAACVVGLAACDNDAEGSDDDPSIVTPGDDVPGTPDDGNQEQHEHTYGEWVIEQEATCTNVGTRVRTCLTCMDEQTETIPALGHDIVEHAGQAATCTQPGWEAYETCSRCNYTTYAALSALGHDTVYHAGQAATCTQAGWEAYETCSRCDYTTYTAIPEAGHRFVPHAGQDPTCTQSGWAAYETCENCDYTTYQALSSLGHHYVNGACDRCGASDPSVPPEPDEQLVYRFNGSGYTVTGIGTMSDAVLTIPSTYNGHPVTEIGGSAFEWITWLSDVTIPEGVTNIGGGAFNGCTGLKSIDIPEGVTSIGGFAFYGCTGLTSIDIPDSVTEIGAGAFLSCTGLTKVVIPDGVTEIGSNMFAGCTGLESIVIPDSVTVIDGFAFDGCTALKSVVFENPEGWVAEGNEVSSEDLSDPAVAASLLAGEHAYYGKWERYEW</sequence>
<dbReference type="SUPFAM" id="SSF52058">
    <property type="entry name" value="L domain-like"/>
    <property type="match status" value="1"/>
</dbReference>
<gene>
    <name evidence="3" type="ORF">H9812_05535</name>
</gene>
<evidence type="ECO:0000313" key="4">
    <source>
        <dbReference type="Proteomes" id="UP000824044"/>
    </source>
</evidence>
<organism evidence="3 4">
    <name type="scientific">Candidatus Gallimonas intestinigallinarum</name>
    <dbReference type="NCBI Taxonomy" id="2838604"/>
    <lineage>
        <taxon>Bacteria</taxon>
        <taxon>Bacillati</taxon>
        <taxon>Bacillota</taxon>
        <taxon>Clostridia</taxon>
        <taxon>Candidatus Gallimonas</taxon>
    </lineage>
</organism>
<feature type="compositionally biased region" description="Low complexity" evidence="1">
    <location>
        <begin position="39"/>
        <end position="51"/>
    </location>
</feature>
<dbReference type="PANTHER" id="PTHR45661">
    <property type="entry name" value="SURFACE ANTIGEN"/>
    <property type="match status" value="1"/>
</dbReference>
<dbReference type="EMBL" id="DXBS01000109">
    <property type="protein sequence ID" value="HIZ24912.1"/>
    <property type="molecule type" value="Genomic_DNA"/>
</dbReference>
<evidence type="ECO:0000256" key="2">
    <source>
        <dbReference type="SAM" id="SignalP"/>
    </source>
</evidence>
<feature type="region of interest" description="Disordered" evidence="1">
    <location>
        <begin position="30"/>
        <end position="57"/>
    </location>
</feature>
<feature type="signal peptide" evidence="2">
    <location>
        <begin position="1"/>
        <end position="23"/>
    </location>
</feature>